<feature type="domain" description="DNA methylase adenine-specific" evidence="9">
    <location>
        <begin position="156"/>
        <end position="430"/>
    </location>
</feature>
<evidence type="ECO:0000313" key="11">
    <source>
        <dbReference type="EMBL" id="APH70595.1"/>
    </source>
</evidence>
<evidence type="ECO:0000256" key="1">
    <source>
        <dbReference type="ARBA" id="ARBA00006594"/>
    </source>
</evidence>
<keyword evidence="3 11" id="KW-0489">Methyltransferase</keyword>
<evidence type="ECO:0000256" key="7">
    <source>
        <dbReference type="ARBA" id="ARBA00047942"/>
    </source>
</evidence>
<evidence type="ECO:0000259" key="10">
    <source>
        <dbReference type="Pfam" id="PF12161"/>
    </source>
</evidence>
<keyword evidence="4 11" id="KW-0808">Transferase</keyword>
<dbReference type="InterPro" id="IPR003356">
    <property type="entry name" value="DNA_methylase_A-5"/>
</dbReference>
<evidence type="ECO:0000256" key="3">
    <source>
        <dbReference type="ARBA" id="ARBA00022603"/>
    </source>
</evidence>
<keyword evidence="5" id="KW-0949">S-adenosyl-L-methionine</keyword>
<gene>
    <name evidence="11" type="ORF">BSQ44_03740</name>
</gene>
<dbReference type="SUPFAM" id="SSF53335">
    <property type="entry name" value="S-adenosyl-L-methionine-dependent methyltransferases"/>
    <property type="match status" value="1"/>
</dbReference>
<feature type="region of interest" description="Disordered" evidence="8">
    <location>
        <begin position="438"/>
        <end position="457"/>
    </location>
</feature>
<dbReference type="REBASE" id="175417">
    <property type="entry name" value="M.MspB7ORF3740P"/>
</dbReference>
<dbReference type="GO" id="GO:0009007">
    <property type="term" value="F:site-specific DNA-methyltransferase (adenine-specific) activity"/>
    <property type="evidence" value="ECO:0007669"/>
    <property type="project" value="UniProtKB-EC"/>
</dbReference>
<evidence type="ECO:0000256" key="2">
    <source>
        <dbReference type="ARBA" id="ARBA00011900"/>
    </source>
</evidence>
<reference evidence="12" key="1">
    <citation type="submission" date="2016-11" db="EMBL/GenBank/DDBJ databases">
        <title>Mesorhizobium oceanicum sp. nov., isolated from deep seawater in South China Sea.</title>
        <authorList>
            <person name="Fu G.-Y."/>
        </authorList>
    </citation>
    <scope>NUCLEOTIDE SEQUENCE [LARGE SCALE GENOMIC DNA]</scope>
    <source>
        <strain evidence="12">B7</strain>
    </source>
</reference>
<sequence>MASHSDLANLIWQIADLLRGPYRPPQYERVMLPLVVLRRFDCVLADTKTKVLAEYERRKTGKLADDALDRILNKASGHRFHNRSGLDFQRLKGDPDNIDKHLTSYINGFSANVRRIFDYFEFGNEIERMREANILYLVVSEFCDVDLHPSKVPNRDMGLVFENLIRRFNELANETAGDHFTPREVIHLMVDLLFMDADDLLSKPGTVMRMLDPACGTGGMLAEAQRYMREHHAAAKLYVYGQDYNKRAFATAASDMLMKEVDHNGGGENIQFGDTFTEDRFEGQRFDYLIANPPFGVDWKKQQKEIVREHEKGGEKSRFKAGLPRVNDGSLLFLQHMISKFEDVDPKNHKHGSRAAIVFSGSPLFTGGAGGGESEIRRWIIENDWLEAIVALPEQMFYNTGIGTYIWIVTNRKAQERKGNIQLVDARDIWIPMRRSQGDKRRKIGEGPAREGEDRADEPDQIGDIVKLYGRFARGERSKIFDNADFGYTRVTIERPLRLRYRMSVEDKARFLDAAPHLLDDIQAIDKALGREPELDWNSVSASVGKLLKKRGSRWKASEEKLFRAVFTAKDSAAEPVEKGGRSEGFEPDPDLRDFENVPLKEDVDAYFAREVLPHIPDAWMDRMKDKVGYEINFNRHFYKFTPPRKLAEIDADLKKAEDEILRLLREVTE</sequence>
<name>A0A1L3SMM6_9HYPH</name>
<dbReference type="PRINTS" id="PR00507">
    <property type="entry name" value="N12N6MTFRASE"/>
</dbReference>
<dbReference type="EMBL" id="CP018171">
    <property type="protein sequence ID" value="APH70595.1"/>
    <property type="molecule type" value="Genomic_DNA"/>
</dbReference>
<dbReference type="Gene3D" id="1.20.1260.30">
    <property type="match status" value="1"/>
</dbReference>
<dbReference type="GO" id="GO:0008170">
    <property type="term" value="F:N-methyltransferase activity"/>
    <property type="evidence" value="ECO:0007669"/>
    <property type="project" value="InterPro"/>
</dbReference>
<dbReference type="EC" id="2.1.1.72" evidence="2"/>
<keyword evidence="12" id="KW-1185">Reference proteome</keyword>
<feature type="compositionally biased region" description="Basic and acidic residues" evidence="8">
    <location>
        <begin position="438"/>
        <end position="453"/>
    </location>
</feature>
<dbReference type="OrthoDB" id="9806213at2"/>
<dbReference type="RefSeq" id="WP_072602007.1">
    <property type="nucleotide sequence ID" value="NZ_CP018171.1"/>
</dbReference>
<dbReference type="STRING" id="1670800.BSQ44_03740"/>
<dbReference type="AlphaFoldDB" id="A0A1L3SMM6"/>
<dbReference type="Proteomes" id="UP000182840">
    <property type="component" value="Chromosome"/>
</dbReference>
<dbReference type="PANTHER" id="PTHR42933:SF3">
    <property type="entry name" value="TYPE I RESTRICTION ENZYME MJAVIII METHYLASE SUBUNIT"/>
    <property type="match status" value="1"/>
</dbReference>
<dbReference type="Pfam" id="PF12161">
    <property type="entry name" value="HsdM_N"/>
    <property type="match status" value="1"/>
</dbReference>
<dbReference type="InterPro" id="IPR002052">
    <property type="entry name" value="DNA_methylase_N6_adenine_CS"/>
</dbReference>
<keyword evidence="6" id="KW-0680">Restriction system</keyword>
<comment type="similarity">
    <text evidence="1">Belongs to the N(4)/N(6)-methyltransferase family.</text>
</comment>
<evidence type="ECO:0000259" key="9">
    <source>
        <dbReference type="Pfam" id="PF02384"/>
    </source>
</evidence>
<evidence type="ECO:0000256" key="8">
    <source>
        <dbReference type="SAM" id="MobiDB-lite"/>
    </source>
</evidence>
<dbReference type="GO" id="GO:0032259">
    <property type="term" value="P:methylation"/>
    <property type="evidence" value="ECO:0007669"/>
    <property type="project" value="UniProtKB-KW"/>
</dbReference>
<accession>A0A1L3SMM6</accession>
<dbReference type="GO" id="GO:0009307">
    <property type="term" value="P:DNA restriction-modification system"/>
    <property type="evidence" value="ECO:0007669"/>
    <property type="project" value="UniProtKB-KW"/>
</dbReference>
<dbReference type="PANTHER" id="PTHR42933">
    <property type="entry name" value="SLR6095 PROTEIN"/>
    <property type="match status" value="1"/>
</dbReference>
<dbReference type="Pfam" id="PF02384">
    <property type="entry name" value="N6_Mtase"/>
    <property type="match status" value="1"/>
</dbReference>
<dbReference type="Gene3D" id="3.40.50.150">
    <property type="entry name" value="Vaccinia Virus protein VP39"/>
    <property type="match status" value="1"/>
</dbReference>
<dbReference type="CDD" id="cd02440">
    <property type="entry name" value="AdoMet_MTases"/>
    <property type="match status" value="1"/>
</dbReference>
<evidence type="ECO:0000256" key="5">
    <source>
        <dbReference type="ARBA" id="ARBA00022691"/>
    </source>
</evidence>
<dbReference type="GO" id="GO:0003677">
    <property type="term" value="F:DNA binding"/>
    <property type="evidence" value="ECO:0007669"/>
    <property type="project" value="InterPro"/>
</dbReference>
<organism evidence="11 12">
    <name type="scientific">Aquibium oceanicum</name>
    <dbReference type="NCBI Taxonomy" id="1670800"/>
    <lineage>
        <taxon>Bacteria</taxon>
        <taxon>Pseudomonadati</taxon>
        <taxon>Pseudomonadota</taxon>
        <taxon>Alphaproteobacteria</taxon>
        <taxon>Hyphomicrobiales</taxon>
        <taxon>Phyllobacteriaceae</taxon>
        <taxon>Aquibium</taxon>
    </lineage>
</organism>
<feature type="domain" description="N6 adenine-specific DNA methyltransferase N-terminal" evidence="10">
    <location>
        <begin position="7"/>
        <end position="142"/>
    </location>
</feature>
<dbReference type="InterPro" id="IPR051537">
    <property type="entry name" value="DNA_Adenine_Mtase"/>
</dbReference>
<proteinExistence type="inferred from homology"/>
<protein>
    <recommendedName>
        <fullName evidence="2">site-specific DNA-methyltransferase (adenine-specific)</fullName>
        <ecNumber evidence="2">2.1.1.72</ecNumber>
    </recommendedName>
</protein>
<dbReference type="InterPro" id="IPR038333">
    <property type="entry name" value="T1MK-like_N_sf"/>
</dbReference>
<comment type="catalytic activity">
    <reaction evidence="7">
        <text>a 2'-deoxyadenosine in DNA + S-adenosyl-L-methionine = an N(6)-methyl-2'-deoxyadenosine in DNA + S-adenosyl-L-homocysteine + H(+)</text>
        <dbReference type="Rhea" id="RHEA:15197"/>
        <dbReference type="Rhea" id="RHEA-COMP:12418"/>
        <dbReference type="Rhea" id="RHEA-COMP:12419"/>
        <dbReference type="ChEBI" id="CHEBI:15378"/>
        <dbReference type="ChEBI" id="CHEBI:57856"/>
        <dbReference type="ChEBI" id="CHEBI:59789"/>
        <dbReference type="ChEBI" id="CHEBI:90615"/>
        <dbReference type="ChEBI" id="CHEBI:90616"/>
        <dbReference type="EC" id="2.1.1.72"/>
    </reaction>
</comment>
<dbReference type="InterPro" id="IPR029063">
    <property type="entry name" value="SAM-dependent_MTases_sf"/>
</dbReference>
<dbReference type="InterPro" id="IPR022749">
    <property type="entry name" value="D12N6_MeTrfase_N"/>
</dbReference>
<evidence type="ECO:0000256" key="6">
    <source>
        <dbReference type="ARBA" id="ARBA00022747"/>
    </source>
</evidence>
<dbReference type="KEGG" id="meso:BSQ44_03740"/>
<evidence type="ECO:0000313" key="12">
    <source>
        <dbReference type="Proteomes" id="UP000182840"/>
    </source>
</evidence>
<evidence type="ECO:0000256" key="4">
    <source>
        <dbReference type="ARBA" id="ARBA00022679"/>
    </source>
</evidence>
<dbReference type="PROSITE" id="PS00092">
    <property type="entry name" value="N6_MTASE"/>
    <property type="match status" value="1"/>
</dbReference>